<dbReference type="SUPFAM" id="SSF52935">
    <property type="entry name" value="PK C-terminal domain-like"/>
    <property type="match status" value="1"/>
</dbReference>
<dbReference type="AlphaFoldDB" id="A0A090I6A9"/>
<dbReference type="EMBL" id="CP006933">
    <property type="protein sequence ID" value="AIS33182.1"/>
    <property type="molecule type" value="Genomic_DNA"/>
</dbReference>
<sequence length="226" mass="25239">MKVFQRQGPVNTDEVINILEDAACEYDYLVVASITGESAVKIAERIDDTEIICVTCPQGMFWEVEEMSTDLFAEIPELREARDEWVEKDLKRVPMNISPENRVKLDKLNVKIVRGTIPLFGPTFSMRLHLQKPTSLDVMAKTLELISPGTLVSMEAVLMATDAGMIPENELILACAGTEMGLDTAWVHRSCASANLFHPVKGFRFVELLAKPGVVSNPDINIEYLR</sequence>
<reference evidence="2" key="2">
    <citation type="submission" date="2014-08" db="EMBL/GenBank/DDBJ databases">
        <authorList>
            <person name="Wibberg D."/>
        </authorList>
    </citation>
    <scope>NUCLEOTIDE SEQUENCE</scope>
</reference>
<dbReference type="PATRIC" id="fig|2162.10.peg.2492"/>
<keyword evidence="5" id="KW-1185">Reference proteome</keyword>
<proteinExistence type="predicted"/>
<dbReference type="EMBL" id="LN515531">
    <property type="protein sequence ID" value="CEA13650.1"/>
    <property type="molecule type" value="Genomic_DNA"/>
</dbReference>
<evidence type="ECO:0000313" key="5">
    <source>
        <dbReference type="Proteomes" id="UP000062768"/>
    </source>
</evidence>
<dbReference type="KEGG" id="mfi:DSM1535_1314"/>
<protein>
    <submittedName>
        <fullName evidence="2">Uncharacterized protein</fullName>
    </submittedName>
</protein>
<dbReference type="EMBL" id="JADIIL010000019">
    <property type="protein sequence ID" value="MBF4474990.1"/>
    <property type="molecule type" value="Genomic_DNA"/>
</dbReference>
<evidence type="ECO:0000313" key="3">
    <source>
        <dbReference type="EMBL" id="CEL26030.1"/>
    </source>
</evidence>
<evidence type="ECO:0000313" key="1">
    <source>
        <dbReference type="EMBL" id="AIS33182.1"/>
    </source>
</evidence>
<dbReference type="InterPro" id="IPR036918">
    <property type="entry name" value="Pyrv_Knase_C_sf"/>
</dbReference>
<evidence type="ECO:0000313" key="2">
    <source>
        <dbReference type="EMBL" id="CEA13650.1"/>
    </source>
</evidence>
<dbReference type="Gene3D" id="3.40.1380.20">
    <property type="entry name" value="Pyruvate kinase, C-terminal domain"/>
    <property type="match status" value="1"/>
</dbReference>
<gene>
    <name evidence="1" type="ORF">BRM9_2382</name>
    <name evidence="2" type="ORF">DSM1535_1314</name>
    <name evidence="4" type="ORF">ISP06_05905</name>
    <name evidence="3" type="ORF">MB9_2420</name>
</gene>
<reference evidence="1" key="1">
    <citation type="submission" date="2013-12" db="EMBL/GenBank/DDBJ databases">
        <title>The complete genome sequence of Methanobacterium sp. BRM9.</title>
        <authorList>
            <consortium name="Pastoral Greenhouse Gas Research Consortium"/>
            <person name="Kelly W.J."/>
            <person name="Leahy S.C."/>
            <person name="Perry R."/>
            <person name="Li D."/>
            <person name="Altermann E."/>
            <person name="Lambie S.C."/>
            <person name="Attwood G.T."/>
        </authorList>
    </citation>
    <scope>NUCLEOTIDE SEQUENCE [LARGE SCALE GENOMIC DNA]</scope>
    <source>
        <strain evidence="1">BRM9</strain>
    </source>
</reference>
<dbReference type="EMBL" id="LN734822">
    <property type="protein sequence ID" value="CEL26030.1"/>
    <property type="molecule type" value="Genomic_DNA"/>
</dbReference>
<dbReference type="Proteomes" id="UP000029661">
    <property type="component" value="Chromosome"/>
</dbReference>
<dbReference type="OrthoDB" id="144501at2157"/>
<reference evidence="4" key="4">
    <citation type="submission" date="2020-10" db="EMBL/GenBank/DDBJ databases">
        <title>Dehalococcoides mccartyi of a TCE/Cr reducing biochatode.</title>
        <authorList>
            <person name="Matturro B."/>
        </authorList>
    </citation>
    <scope>NUCLEOTIDE SEQUENCE</scope>
    <source>
        <strain evidence="4">Bin2</strain>
    </source>
</reference>
<dbReference type="RefSeq" id="WP_048072837.1">
    <property type="nucleotide sequence ID" value="NZ_CALCVY010000040.1"/>
</dbReference>
<name>A0A090I6A9_METFO</name>
<reference evidence="3" key="3">
    <citation type="submission" date="2014-09" db="EMBL/GenBank/DDBJ databases">
        <authorList>
            <person name="Bishop-Lilly K.A."/>
            <person name="Broomall S.M."/>
            <person name="Chain P.S."/>
            <person name="Chertkov O."/>
            <person name="Coyne S.R."/>
            <person name="Daligault H.E."/>
            <person name="Davenport K.W."/>
            <person name="Erkkila T."/>
            <person name="Frey K.G."/>
            <person name="Gibbons H.S."/>
            <person name="Gu W."/>
            <person name="Jaissle J."/>
            <person name="Johnson S.L."/>
            <person name="Koroleva G.I."/>
            <person name="Ladner J.T."/>
            <person name="Lo C.-C."/>
            <person name="Minogue T.D."/>
            <person name="Munk C."/>
            <person name="Palacios G.F."/>
            <person name="Redden C.L."/>
            <person name="Rosenzweig C.N."/>
            <person name="Scholz M.B."/>
            <person name="Teshima H."/>
            <person name="Xu Y."/>
        </authorList>
    </citation>
    <scope>NUCLEOTIDE SEQUENCE</scope>
    <source>
        <strain evidence="3">Mb9</strain>
    </source>
</reference>
<organism evidence="2">
    <name type="scientific">Methanobacterium formicicum</name>
    <dbReference type="NCBI Taxonomy" id="2162"/>
    <lineage>
        <taxon>Archaea</taxon>
        <taxon>Methanobacteriati</taxon>
        <taxon>Methanobacteriota</taxon>
        <taxon>Methanomada group</taxon>
        <taxon>Methanobacteria</taxon>
        <taxon>Methanobacteriales</taxon>
        <taxon>Methanobacteriaceae</taxon>
        <taxon>Methanobacterium</taxon>
    </lineage>
</organism>
<dbReference type="Proteomes" id="UP000606900">
    <property type="component" value="Unassembled WGS sequence"/>
</dbReference>
<evidence type="ECO:0000313" key="4">
    <source>
        <dbReference type="EMBL" id="MBF4474990.1"/>
    </source>
</evidence>
<dbReference type="Proteomes" id="UP000062768">
    <property type="component" value="Chromosome I"/>
</dbReference>
<dbReference type="KEGG" id="mfc:BRM9_2382"/>
<dbReference type="GeneID" id="26740646"/>
<accession>A0A090I6A9</accession>